<keyword evidence="4" id="KW-1185">Reference proteome</keyword>
<organism evidence="3 4">
    <name type="scientific">Cephalotus follicularis</name>
    <name type="common">Albany pitcher plant</name>
    <dbReference type="NCBI Taxonomy" id="3775"/>
    <lineage>
        <taxon>Eukaryota</taxon>
        <taxon>Viridiplantae</taxon>
        <taxon>Streptophyta</taxon>
        <taxon>Embryophyta</taxon>
        <taxon>Tracheophyta</taxon>
        <taxon>Spermatophyta</taxon>
        <taxon>Magnoliopsida</taxon>
        <taxon>eudicotyledons</taxon>
        <taxon>Gunneridae</taxon>
        <taxon>Pentapetalae</taxon>
        <taxon>rosids</taxon>
        <taxon>fabids</taxon>
        <taxon>Oxalidales</taxon>
        <taxon>Cephalotaceae</taxon>
        <taxon>Cephalotus</taxon>
    </lineage>
</organism>
<dbReference type="STRING" id="3775.A0A1Q3DKC5"/>
<protein>
    <submittedName>
        <fullName evidence="3">Uncharacterized protein</fullName>
    </submittedName>
</protein>
<dbReference type="AlphaFoldDB" id="A0A1Q3DKC5"/>
<name>A0A1Q3DKC5_CEPFO</name>
<dbReference type="PANTHER" id="PTHR46502:SF2">
    <property type="entry name" value="16 KDA PHLOEM PROTEIN 2"/>
    <property type="match status" value="1"/>
</dbReference>
<dbReference type="EMBL" id="BDDD01012609">
    <property type="protein sequence ID" value="GAV92967.1"/>
    <property type="molecule type" value="Genomic_DNA"/>
</dbReference>
<comment type="caution">
    <text evidence="3">The sequence shown here is derived from an EMBL/GenBank/DDBJ whole genome shotgun (WGS) entry which is preliminary data.</text>
</comment>
<dbReference type="SUPFAM" id="SSF49562">
    <property type="entry name" value="C2 domain (Calcium/lipid-binding domain, CaLB)"/>
    <property type="match status" value="1"/>
</dbReference>
<dbReference type="Gene3D" id="2.60.40.150">
    <property type="entry name" value="C2 domain"/>
    <property type="match status" value="1"/>
</dbReference>
<dbReference type="InParanoid" id="A0A1Q3DKC5"/>
<keyword evidence="2" id="KW-0106">Calcium</keyword>
<feature type="non-terminal residue" evidence="3">
    <location>
        <position position="1"/>
    </location>
</feature>
<dbReference type="OrthoDB" id="419768at2759"/>
<gene>
    <name evidence="3" type="ORF">CFOL_v3_36345</name>
</gene>
<evidence type="ECO:0000256" key="1">
    <source>
        <dbReference type="ARBA" id="ARBA00022723"/>
    </source>
</evidence>
<evidence type="ECO:0000313" key="3">
    <source>
        <dbReference type="EMBL" id="GAV92967.1"/>
    </source>
</evidence>
<dbReference type="Proteomes" id="UP000187406">
    <property type="component" value="Unassembled WGS sequence"/>
</dbReference>
<evidence type="ECO:0000313" key="4">
    <source>
        <dbReference type="Proteomes" id="UP000187406"/>
    </source>
</evidence>
<evidence type="ECO:0000256" key="2">
    <source>
        <dbReference type="ARBA" id="ARBA00022837"/>
    </source>
</evidence>
<reference evidence="4" key="1">
    <citation type="submission" date="2016-04" db="EMBL/GenBank/DDBJ databases">
        <title>Cephalotus genome sequencing.</title>
        <authorList>
            <person name="Fukushima K."/>
            <person name="Hasebe M."/>
            <person name="Fang X."/>
        </authorList>
    </citation>
    <scope>NUCLEOTIDE SEQUENCE [LARGE SCALE GENOMIC DNA]</scope>
    <source>
        <strain evidence="4">cv. St1</strain>
    </source>
</reference>
<keyword evidence="1" id="KW-0479">Metal-binding</keyword>
<sequence>SDNCSTDDFVGEATISLEPVFVEGNLPPTAYNVVKDEEYRGEIKVGLTFTPEVNFDYAFVSISFISVD</sequence>
<dbReference type="GO" id="GO:0046872">
    <property type="term" value="F:metal ion binding"/>
    <property type="evidence" value="ECO:0007669"/>
    <property type="project" value="UniProtKB-KW"/>
</dbReference>
<dbReference type="PANTHER" id="PTHR46502">
    <property type="entry name" value="C2 DOMAIN-CONTAINING"/>
    <property type="match status" value="1"/>
</dbReference>
<accession>A0A1Q3DKC5</accession>
<dbReference type="InterPro" id="IPR035892">
    <property type="entry name" value="C2_domain_sf"/>
</dbReference>
<proteinExistence type="predicted"/>